<dbReference type="GO" id="GO:0008380">
    <property type="term" value="P:RNA splicing"/>
    <property type="evidence" value="ECO:0007669"/>
    <property type="project" value="UniProtKB-KW"/>
</dbReference>
<evidence type="ECO:0000256" key="3">
    <source>
        <dbReference type="ARBA" id="ARBA00023187"/>
    </source>
</evidence>
<comment type="caution">
    <text evidence="7">The sequence shown here is derived from an EMBL/GenBank/DDBJ whole genome shotgun (WGS) entry which is preliminary data.</text>
</comment>
<dbReference type="PROSITE" id="PS50174">
    <property type="entry name" value="G_PATCH"/>
    <property type="match status" value="1"/>
</dbReference>
<dbReference type="SMART" id="SM00443">
    <property type="entry name" value="G_patch"/>
    <property type="match status" value="1"/>
</dbReference>
<sequence length="403" mass="43907">MSSPPSSIQSSPLSLSFSLSFLPFFLLTSLPCPPTFFLFRPLSLSLSLSLSLLFPPLSAKPPPPPPPPFLLLLLPSSRRLLLHPPPHRRPMPYSPPPLGHRTPTTHCSSDEPSRRTAAVPKPPSPPLAVARSAVRAVATPNRHHLRSNRALPPLAVARDTAALPSLCLEAHDVATLPSPCPEAPDPQRPRSSRLNAASQRINSQANRSNYQTPASALYEATDGSRVASDRNGESGSTASADPVAMMEFYMKKAAQEERRRQPRQSKDEMPPPPSLQGPAKKGHHMGDFIPPEELERFLASCNDASAQRIQADNVSHKLLSKMGWKCEGLGSSRSGIADPIMAGEVKKKNLGVGAHNPREVAPEDDIYEQLWSLSKHVSSIMCSNYWIVQVVPRKKKKTLPCAI</sequence>
<proteinExistence type="predicted"/>
<dbReference type="Pfam" id="PF01585">
    <property type="entry name" value="G-patch"/>
    <property type="match status" value="1"/>
</dbReference>
<name>A0ABD3IZE6_EUCGL</name>
<dbReference type="GO" id="GO:0005634">
    <property type="term" value="C:nucleus"/>
    <property type="evidence" value="ECO:0007669"/>
    <property type="project" value="UniProtKB-SubCell"/>
</dbReference>
<evidence type="ECO:0000313" key="7">
    <source>
        <dbReference type="EMBL" id="KAL3719653.1"/>
    </source>
</evidence>
<feature type="domain" description="G-patch" evidence="6">
    <location>
        <begin position="311"/>
        <end position="357"/>
    </location>
</feature>
<evidence type="ECO:0000256" key="1">
    <source>
        <dbReference type="ARBA" id="ARBA00004123"/>
    </source>
</evidence>
<dbReference type="AlphaFoldDB" id="A0ABD3IZE6"/>
<protein>
    <recommendedName>
        <fullName evidence="6">G-patch domain-containing protein</fullName>
    </recommendedName>
</protein>
<comment type="subcellular location">
    <subcellularLocation>
        <location evidence="1">Nucleus</location>
    </subcellularLocation>
</comment>
<keyword evidence="2" id="KW-0507">mRNA processing</keyword>
<dbReference type="Proteomes" id="UP001634007">
    <property type="component" value="Unassembled WGS sequence"/>
</dbReference>
<organism evidence="7 8">
    <name type="scientific">Eucalyptus globulus</name>
    <name type="common">Tasmanian blue gum</name>
    <dbReference type="NCBI Taxonomy" id="34317"/>
    <lineage>
        <taxon>Eukaryota</taxon>
        <taxon>Viridiplantae</taxon>
        <taxon>Streptophyta</taxon>
        <taxon>Embryophyta</taxon>
        <taxon>Tracheophyta</taxon>
        <taxon>Spermatophyta</taxon>
        <taxon>Magnoliopsida</taxon>
        <taxon>eudicotyledons</taxon>
        <taxon>Gunneridae</taxon>
        <taxon>Pentapetalae</taxon>
        <taxon>rosids</taxon>
        <taxon>malvids</taxon>
        <taxon>Myrtales</taxon>
        <taxon>Myrtaceae</taxon>
        <taxon>Myrtoideae</taxon>
        <taxon>Eucalypteae</taxon>
        <taxon>Eucalyptus</taxon>
    </lineage>
</organism>
<dbReference type="InterPro" id="IPR000467">
    <property type="entry name" value="G_patch_dom"/>
</dbReference>
<feature type="region of interest" description="Disordered" evidence="5">
    <location>
        <begin position="178"/>
        <end position="288"/>
    </location>
</feature>
<keyword evidence="8" id="KW-1185">Reference proteome</keyword>
<evidence type="ECO:0000256" key="2">
    <source>
        <dbReference type="ARBA" id="ARBA00022664"/>
    </source>
</evidence>
<evidence type="ECO:0000256" key="5">
    <source>
        <dbReference type="SAM" id="MobiDB-lite"/>
    </source>
</evidence>
<dbReference type="GO" id="GO:0006397">
    <property type="term" value="P:mRNA processing"/>
    <property type="evidence" value="ECO:0007669"/>
    <property type="project" value="UniProtKB-KW"/>
</dbReference>
<dbReference type="EMBL" id="JBJKBG010000010">
    <property type="protein sequence ID" value="KAL3719653.1"/>
    <property type="molecule type" value="Genomic_DNA"/>
</dbReference>
<keyword evidence="4" id="KW-0539">Nucleus</keyword>
<evidence type="ECO:0000313" key="8">
    <source>
        <dbReference type="Proteomes" id="UP001634007"/>
    </source>
</evidence>
<keyword evidence="3" id="KW-0508">mRNA splicing</keyword>
<dbReference type="InterPro" id="IPR040169">
    <property type="entry name" value="SUGP1/2"/>
</dbReference>
<dbReference type="PANTHER" id="PTHR23340">
    <property type="entry name" value="ARGININE/SERINE RICH SPLICING FACTOR SF4/14"/>
    <property type="match status" value="1"/>
</dbReference>
<gene>
    <name evidence="7" type="ORF">ACJRO7_004606</name>
</gene>
<evidence type="ECO:0000256" key="4">
    <source>
        <dbReference type="ARBA" id="ARBA00023242"/>
    </source>
</evidence>
<feature type="compositionally biased region" description="Polar residues" evidence="5">
    <location>
        <begin position="192"/>
        <end position="214"/>
    </location>
</feature>
<feature type="compositionally biased region" description="Basic and acidic residues" evidence="5">
    <location>
        <begin position="249"/>
        <end position="269"/>
    </location>
</feature>
<evidence type="ECO:0000259" key="6">
    <source>
        <dbReference type="PROSITE" id="PS50174"/>
    </source>
</evidence>
<reference evidence="7 8" key="1">
    <citation type="submission" date="2024-11" db="EMBL/GenBank/DDBJ databases">
        <title>Chromosome-level genome assembly of Eucalyptus globulus Labill. provides insights into its genome evolution.</title>
        <authorList>
            <person name="Li X."/>
        </authorList>
    </citation>
    <scope>NUCLEOTIDE SEQUENCE [LARGE SCALE GENOMIC DNA]</scope>
    <source>
        <strain evidence="7">CL2024</strain>
        <tissue evidence="7">Fresh tender leaves</tissue>
    </source>
</reference>
<feature type="region of interest" description="Disordered" evidence="5">
    <location>
        <begin position="87"/>
        <end position="129"/>
    </location>
</feature>
<accession>A0ABD3IZE6</accession>
<dbReference type="PANTHER" id="PTHR23340:SF0">
    <property type="entry name" value="SURP AND G-PATCH DOMAIN-CONTAINING PROTEIN 1 ISOFORM X1"/>
    <property type="match status" value="1"/>
</dbReference>